<dbReference type="SUPFAM" id="SSF56176">
    <property type="entry name" value="FAD-binding/transporter-associated domain-like"/>
    <property type="match status" value="1"/>
</dbReference>
<keyword evidence="3" id="KW-0285">Flavoprotein</keyword>
<organism evidence="8 9">
    <name type="scientific">Deinococcus ficus</name>
    <dbReference type="NCBI Taxonomy" id="317577"/>
    <lineage>
        <taxon>Bacteria</taxon>
        <taxon>Thermotogati</taxon>
        <taxon>Deinococcota</taxon>
        <taxon>Deinococci</taxon>
        <taxon>Deinococcales</taxon>
        <taxon>Deinococcaceae</taxon>
        <taxon>Deinococcus</taxon>
    </lineage>
</organism>
<dbReference type="InterPro" id="IPR016169">
    <property type="entry name" value="FAD-bd_PCMH_sub2"/>
</dbReference>
<dbReference type="InterPro" id="IPR016166">
    <property type="entry name" value="FAD-bd_PCMH"/>
</dbReference>
<dbReference type="EMBL" id="CP021081">
    <property type="protein sequence ID" value="ASN81194.1"/>
    <property type="molecule type" value="Genomic_DNA"/>
</dbReference>
<keyword evidence="5" id="KW-0560">Oxidoreductase</keyword>
<keyword evidence="9" id="KW-1185">Reference proteome</keyword>
<dbReference type="Pfam" id="PF01565">
    <property type="entry name" value="FAD_binding_4"/>
    <property type="match status" value="1"/>
</dbReference>
<evidence type="ECO:0000256" key="2">
    <source>
        <dbReference type="ARBA" id="ARBA00008000"/>
    </source>
</evidence>
<dbReference type="Pfam" id="PF02913">
    <property type="entry name" value="FAD-oxidase_C"/>
    <property type="match status" value="1"/>
</dbReference>
<dbReference type="KEGG" id="dfc:DFI_09395"/>
<evidence type="ECO:0000256" key="4">
    <source>
        <dbReference type="ARBA" id="ARBA00022827"/>
    </source>
</evidence>
<reference evidence="8 9" key="1">
    <citation type="submission" date="2017-05" db="EMBL/GenBank/DDBJ databases">
        <title>The complete genome sequence of Deinococcus ficus isolated from the rhizosphere of the Ficus religiosa L. in Taiwan.</title>
        <authorList>
            <person name="Wu K.-M."/>
            <person name="Liao T.-L."/>
            <person name="Liu Y.-M."/>
            <person name="Young C.-C."/>
            <person name="Tsai S.-F."/>
        </authorList>
    </citation>
    <scope>NUCLEOTIDE SEQUENCE [LARGE SCALE GENOMIC DNA]</scope>
    <source>
        <strain evidence="8 9">CC-FR2-10</strain>
    </source>
</reference>
<dbReference type="AlphaFoldDB" id="A0A221SX23"/>
<dbReference type="Proteomes" id="UP000259030">
    <property type="component" value="Chromosome"/>
</dbReference>
<dbReference type="InterPro" id="IPR006094">
    <property type="entry name" value="Oxid_FAD_bind_N"/>
</dbReference>
<dbReference type="RefSeq" id="WP_043778009.1">
    <property type="nucleotide sequence ID" value="NZ_CP021081.1"/>
</dbReference>
<protein>
    <submittedName>
        <fullName evidence="8">2-hydroxy-acid oxidase</fullName>
    </submittedName>
</protein>
<dbReference type="Gene3D" id="3.30.70.2190">
    <property type="match status" value="1"/>
</dbReference>
<feature type="domain" description="FAD-binding PCMH-type" evidence="7">
    <location>
        <begin position="64"/>
        <end position="236"/>
    </location>
</feature>
<dbReference type="InterPro" id="IPR016171">
    <property type="entry name" value="Vanillyl_alc_oxidase_C-sub2"/>
</dbReference>
<dbReference type="InterPro" id="IPR016167">
    <property type="entry name" value="FAD-bd_PCMH_sub1"/>
</dbReference>
<dbReference type="FunFam" id="3.30.70.2740:FF:000001">
    <property type="entry name" value="D-lactate dehydrogenase mitochondrial"/>
    <property type="match status" value="1"/>
</dbReference>
<accession>A0A221SX23</accession>
<evidence type="ECO:0000313" key="8">
    <source>
        <dbReference type="EMBL" id="ASN81194.1"/>
    </source>
</evidence>
<dbReference type="Gene3D" id="3.30.465.10">
    <property type="match status" value="1"/>
</dbReference>
<keyword evidence="4" id="KW-0274">FAD</keyword>
<dbReference type="Gene3D" id="3.30.43.10">
    <property type="entry name" value="Uridine Diphospho-n-acetylenolpyruvylglucosamine Reductase, domain 2"/>
    <property type="match status" value="1"/>
</dbReference>
<evidence type="ECO:0000259" key="7">
    <source>
        <dbReference type="PROSITE" id="PS51387"/>
    </source>
</evidence>
<feature type="region of interest" description="Disordered" evidence="6">
    <location>
        <begin position="468"/>
        <end position="490"/>
    </location>
</feature>
<evidence type="ECO:0000256" key="6">
    <source>
        <dbReference type="SAM" id="MobiDB-lite"/>
    </source>
</evidence>
<gene>
    <name evidence="8" type="ORF">DFI_09395</name>
</gene>
<name>A0A221SX23_9DEIO</name>
<dbReference type="InterPro" id="IPR016164">
    <property type="entry name" value="FAD-linked_Oxase-like_C"/>
</dbReference>
<evidence type="ECO:0000256" key="1">
    <source>
        <dbReference type="ARBA" id="ARBA00001974"/>
    </source>
</evidence>
<evidence type="ECO:0000256" key="3">
    <source>
        <dbReference type="ARBA" id="ARBA00022630"/>
    </source>
</evidence>
<dbReference type="PANTHER" id="PTHR42934:SF2">
    <property type="entry name" value="GLYCOLATE OXIDASE SUBUNIT GLCD"/>
    <property type="match status" value="1"/>
</dbReference>
<dbReference type="Gene3D" id="1.10.45.10">
    <property type="entry name" value="Vanillyl-alcohol Oxidase, Chain A, domain 4"/>
    <property type="match status" value="1"/>
</dbReference>
<dbReference type="GO" id="GO:0016491">
    <property type="term" value="F:oxidoreductase activity"/>
    <property type="evidence" value="ECO:0007669"/>
    <property type="project" value="UniProtKB-KW"/>
</dbReference>
<dbReference type="InterPro" id="IPR036318">
    <property type="entry name" value="FAD-bd_PCMH-like_sf"/>
</dbReference>
<dbReference type="PANTHER" id="PTHR42934">
    <property type="entry name" value="GLYCOLATE OXIDASE SUBUNIT GLCD"/>
    <property type="match status" value="1"/>
</dbReference>
<dbReference type="FunFam" id="1.10.45.10:FF:000001">
    <property type="entry name" value="D-lactate dehydrogenase mitochondrial"/>
    <property type="match status" value="1"/>
</dbReference>
<evidence type="ECO:0000313" key="9">
    <source>
        <dbReference type="Proteomes" id="UP000259030"/>
    </source>
</evidence>
<comment type="similarity">
    <text evidence="2">Belongs to the FAD-binding oxidoreductase/transferase type 4 family.</text>
</comment>
<dbReference type="SUPFAM" id="SSF55103">
    <property type="entry name" value="FAD-linked oxidases, C-terminal domain"/>
    <property type="match status" value="1"/>
</dbReference>
<dbReference type="PROSITE" id="PS51387">
    <property type="entry name" value="FAD_PCMH"/>
    <property type="match status" value="1"/>
</dbReference>
<comment type="cofactor">
    <cofactor evidence="1">
        <name>FAD</name>
        <dbReference type="ChEBI" id="CHEBI:57692"/>
    </cofactor>
</comment>
<dbReference type="InterPro" id="IPR004113">
    <property type="entry name" value="FAD-bd_oxidored_4_C"/>
</dbReference>
<feature type="region of interest" description="Disordered" evidence="6">
    <location>
        <begin position="1"/>
        <end position="38"/>
    </location>
</feature>
<sequence>MPRPPTDGPVEKQALTTTSEARKPRSDGSPTNALAADLTRQLGPRKVLHQLSERLNYRYDAIQFGVTPLAVVLPESTADVVAAVKAARAAGVPVVGRGAGSGLSGGSAPMQEALVIAFTRMTALQVFPERREAVAQPGVITLKVTEAARPHGLIYPPDPASFRTSTIGGNLAENAGGPMCLKYGVTGDYVTALEFVDAAGDVHRVTRDAYDLAGLLIGSEGTLGLITEATLRLIPPAKFTRTLMAHFAEVGQAAEAVSAAIAAGAVPAKLEFMDRACTNAIEDYLHLGLPRDAEAVILVDTDGNDLDTVTGELALVEQACAAAGGVTRLARDPAEADALWQARRSISPALGRIRPQRMNEDIVVPRSALPDVVREIRALGDASGFHLVQFGHIGDGNLHPNIMFDPRTESPQAVHDLAHRIALVALRHGGVLSGEHGIGTMKRDFMTDALDPATLDALRDVKRALDPAGTLNPGKILPDPQTPEAPHAHP</sequence>
<proteinExistence type="inferred from homology"/>
<dbReference type="GO" id="GO:0071949">
    <property type="term" value="F:FAD binding"/>
    <property type="evidence" value="ECO:0007669"/>
    <property type="project" value="InterPro"/>
</dbReference>
<dbReference type="InterPro" id="IPR051914">
    <property type="entry name" value="FAD-linked_OxidoTrans_Type4"/>
</dbReference>
<dbReference type="Gene3D" id="3.30.70.2740">
    <property type="match status" value="1"/>
</dbReference>
<dbReference type="STRING" id="317577.GCA_000419625_02034"/>
<evidence type="ECO:0000256" key="5">
    <source>
        <dbReference type="ARBA" id="ARBA00023002"/>
    </source>
</evidence>